<evidence type="ECO:0000313" key="4">
    <source>
        <dbReference type="EMBL" id="BAS27664.1"/>
    </source>
</evidence>
<keyword evidence="2" id="KW-0520">NAD</keyword>
<dbReference type="PATRIC" id="fig|1555112.3.peg.1852"/>
<dbReference type="SUPFAM" id="SSF56762">
    <property type="entry name" value="HydB/Nqo4-like"/>
    <property type="match status" value="1"/>
</dbReference>
<evidence type="ECO:0000259" key="3">
    <source>
        <dbReference type="Pfam" id="PF00346"/>
    </source>
</evidence>
<dbReference type="EMBL" id="AP014924">
    <property type="protein sequence ID" value="BAS27664.1"/>
    <property type="molecule type" value="Genomic_DNA"/>
</dbReference>
<dbReference type="NCBIfam" id="NF004739">
    <property type="entry name" value="PRK06075.1"/>
    <property type="match status" value="1"/>
</dbReference>
<dbReference type="STRING" id="1555112.LIP_1820"/>
<dbReference type="GO" id="GO:0048038">
    <property type="term" value="F:quinone binding"/>
    <property type="evidence" value="ECO:0007669"/>
    <property type="project" value="UniProtKB-KW"/>
</dbReference>
<dbReference type="Pfam" id="PF00346">
    <property type="entry name" value="Complex1_49kDa"/>
    <property type="match status" value="2"/>
</dbReference>
<reference evidence="5" key="2">
    <citation type="journal article" date="2016" name="Int. J. Syst. Evol. Microbiol.">
        <title>Complete genome sequence and cell structure of Limnochorda pilosa, a Gram-negative spore-former within the phylum Firmicutes.</title>
        <authorList>
            <person name="Watanabe M."/>
            <person name="Kojima H."/>
            <person name="Fukui M."/>
        </authorList>
    </citation>
    <scope>NUCLEOTIDE SEQUENCE [LARGE SCALE GENOMIC DNA]</scope>
    <source>
        <strain evidence="5">HC45</strain>
    </source>
</reference>
<organism evidence="4 5">
    <name type="scientific">Limnochorda pilosa</name>
    <dbReference type="NCBI Taxonomy" id="1555112"/>
    <lineage>
        <taxon>Bacteria</taxon>
        <taxon>Bacillati</taxon>
        <taxon>Bacillota</taxon>
        <taxon>Limnochordia</taxon>
        <taxon>Limnochordales</taxon>
        <taxon>Limnochordaceae</taxon>
        <taxon>Limnochorda</taxon>
    </lineage>
</organism>
<comment type="subcellular location">
    <subcellularLocation>
        <location evidence="2">Cell membrane</location>
        <topology evidence="2">Peripheral membrane protein</topology>
        <orientation evidence="2">Cytoplasmic side</orientation>
    </subcellularLocation>
</comment>
<dbReference type="Proteomes" id="UP000065807">
    <property type="component" value="Chromosome"/>
</dbReference>
<dbReference type="GO" id="GO:0005886">
    <property type="term" value="C:plasma membrane"/>
    <property type="evidence" value="ECO:0007669"/>
    <property type="project" value="UniProtKB-SubCell"/>
</dbReference>
<dbReference type="InterPro" id="IPR029014">
    <property type="entry name" value="NiFe-Hase_large"/>
</dbReference>
<name>A0A0K2SLH1_LIMPI</name>
<keyword evidence="1 2" id="KW-0874">Quinone</keyword>
<comment type="function">
    <text evidence="2">NDH-1 shuttles electrons from NADH, via FMN and iron-sulfur (Fe-S) centers, to quinones in the respiratory chain. The immediate electron acceptor for the enzyme in this species is believed to be a menaquinone. Couples the redox reaction to proton translocation (for every two electrons transferred, four hydrogen ions are translocated across the cytoplasmic membrane), and thus conserves the redox energy in a proton gradient.</text>
</comment>
<evidence type="ECO:0000313" key="5">
    <source>
        <dbReference type="Proteomes" id="UP000065807"/>
    </source>
</evidence>
<feature type="domain" description="NADH-quinone oxidoreductase subunit D" evidence="3">
    <location>
        <begin position="300"/>
        <end position="370"/>
    </location>
</feature>
<dbReference type="EC" id="7.1.1.-" evidence="2"/>
<feature type="domain" description="NADH-quinone oxidoreductase subunit D" evidence="3">
    <location>
        <begin position="125"/>
        <end position="293"/>
    </location>
</feature>
<keyword evidence="5" id="KW-1185">Reference proteome</keyword>
<comment type="catalytic activity">
    <reaction evidence="2">
        <text>a quinone + NADH + 5 H(+)(in) = a quinol + NAD(+) + 4 H(+)(out)</text>
        <dbReference type="Rhea" id="RHEA:57888"/>
        <dbReference type="ChEBI" id="CHEBI:15378"/>
        <dbReference type="ChEBI" id="CHEBI:24646"/>
        <dbReference type="ChEBI" id="CHEBI:57540"/>
        <dbReference type="ChEBI" id="CHEBI:57945"/>
        <dbReference type="ChEBI" id="CHEBI:132124"/>
    </reaction>
</comment>
<dbReference type="PANTHER" id="PTHR11993">
    <property type="entry name" value="NADH-UBIQUINONE OXIDOREDUCTASE 49 KDA SUBUNIT"/>
    <property type="match status" value="1"/>
</dbReference>
<dbReference type="AlphaFoldDB" id="A0A0K2SLH1"/>
<dbReference type="HAMAP" id="MF_01358">
    <property type="entry name" value="NDH1_NuoD"/>
    <property type="match status" value="1"/>
</dbReference>
<dbReference type="KEGG" id="lpil:LIP_1820"/>
<reference evidence="5" key="1">
    <citation type="submission" date="2015-07" db="EMBL/GenBank/DDBJ databases">
        <title>Complete genome sequence and phylogenetic analysis of Limnochorda pilosa.</title>
        <authorList>
            <person name="Watanabe M."/>
            <person name="Kojima H."/>
            <person name="Fukui M."/>
        </authorList>
    </citation>
    <scope>NUCLEOTIDE SEQUENCE [LARGE SCALE GENOMIC DNA]</scope>
    <source>
        <strain evidence="5">HC45</strain>
    </source>
</reference>
<proteinExistence type="inferred from homology"/>
<dbReference type="InterPro" id="IPR001135">
    <property type="entry name" value="NADH_Q_OxRdtase_suD"/>
</dbReference>
<dbReference type="GO" id="GO:0051287">
    <property type="term" value="F:NAD binding"/>
    <property type="evidence" value="ECO:0007669"/>
    <property type="project" value="InterPro"/>
</dbReference>
<comment type="similarity">
    <text evidence="2">Belongs to the complex I 49 kDa subunit family.</text>
</comment>
<comment type="subunit">
    <text evidence="2">NDH-1 is composed of 14 different subunits. Subunits NuoB, C, D, E, F, and G constitute the peripheral sector of the complex.</text>
</comment>
<dbReference type="InterPro" id="IPR022885">
    <property type="entry name" value="NDH1_su_D/H"/>
</dbReference>
<sequence>MPDRTDRSRSELLVSMGPQHPSTHGVLRLKARIDGERIVDVDPDVGYLHRCFEKHSEELTYPMVVPYTDRCDYLAGINNELTYALAVEKLLGLEIPPRAQYIRVITSELQRIASHLIAFGTFSMDLGATTAFLYCWRERETIIDLLEEISGARMLFHYVRIGGVRNDVSDDWLRRVRAFIDDFQRDKLPEYHQLITGNRIFVHRTKGIAVLSPEDAIAWGAAGPVLRASKVPFDLRKAEPYNGIERYDFQVPVGETGDVFDRYMIRMIEMDESAKIIRQALDGIEAGEVMATLPRRWKVQGETYVRTEGPKGEVGCYLIADGSDKPYRLRWRAPSFVHLQLIPLISRNHLIADLVAVIGSLDPVFGEVDR</sequence>
<protein>
    <recommendedName>
        <fullName evidence="2">NADH-quinone oxidoreductase subunit D</fullName>
        <ecNumber evidence="2">7.1.1.-</ecNumber>
    </recommendedName>
    <alternativeName>
        <fullName evidence="2">NADH dehydrogenase I subunit D</fullName>
    </alternativeName>
    <alternativeName>
        <fullName evidence="2">NDH-1 subunit D</fullName>
    </alternativeName>
</protein>
<keyword evidence="2" id="KW-1003">Cell membrane</keyword>
<dbReference type="Gene3D" id="1.10.645.10">
    <property type="entry name" value="Cytochrome-c3 Hydrogenase, chain B"/>
    <property type="match status" value="1"/>
</dbReference>
<keyword evidence="2" id="KW-0472">Membrane</keyword>
<keyword evidence="2" id="KW-1278">Translocase</keyword>
<dbReference type="PANTHER" id="PTHR11993:SF10">
    <property type="entry name" value="NADH DEHYDROGENASE [UBIQUINONE] IRON-SULFUR PROTEIN 2, MITOCHONDRIAL"/>
    <property type="match status" value="1"/>
</dbReference>
<dbReference type="GO" id="GO:0050136">
    <property type="term" value="F:NADH dehydrogenase (quinone) (non-electrogenic) activity"/>
    <property type="evidence" value="ECO:0007669"/>
    <property type="project" value="UniProtKB-UniRule"/>
</dbReference>
<evidence type="ECO:0000256" key="1">
    <source>
        <dbReference type="ARBA" id="ARBA00022719"/>
    </source>
</evidence>
<evidence type="ECO:0000256" key="2">
    <source>
        <dbReference type="HAMAP-Rule" id="MF_01358"/>
    </source>
</evidence>
<keyword evidence="2" id="KW-0813">Transport</keyword>
<accession>A0A0K2SLH1</accession>
<gene>
    <name evidence="2" type="primary">nuoD</name>
    <name evidence="4" type="ORF">LIP_1820</name>
</gene>